<evidence type="ECO:0000313" key="1">
    <source>
        <dbReference type="EMBL" id="KAI9921005.1"/>
    </source>
</evidence>
<name>A0ACC0WSJ1_9STRA</name>
<protein>
    <submittedName>
        <fullName evidence="1">Uncharacterized protein</fullName>
    </submittedName>
</protein>
<evidence type="ECO:0000313" key="2">
    <source>
        <dbReference type="Proteomes" id="UP001163321"/>
    </source>
</evidence>
<keyword evidence="2" id="KW-1185">Reference proteome</keyword>
<comment type="caution">
    <text evidence="1">The sequence shown here is derived from an EMBL/GenBank/DDBJ whole genome shotgun (WGS) entry which is preliminary data.</text>
</comment>
<accession>A0ACC0WSJ1</accession>
<gene>
    <name evidence="1" type="ORF">PsorP6_000631</name>
</gene>
<dbReference type="Proteomes" id="UP001163321">
    <property type="component" value="Chromosome 1"/>
</dbReference>
<proteinExistence type="predicted"/>
<reference evidence="1 2" key="1">
    <citation type="journal article" date="2022" name="bioRxiv">
        <title>The genome of the oomycete Peronosclerospora sorghi, a cosmopolitan pathogen of maize and sorghum, is inflated with dispersed pseudogenes.</title>
        <authorList>
            <person name="Fletcher K."/>
            <person name="Martin F."/>
            <person name="Isakeit T."/>
            <person name="Cavanaugh K."/>
            <person name="Magill C."/>
            <person name="Michelmore R."/>
        </authorList>
    </citation>
    <scope>NUCLEOTIDE SEQUENCE [LARGE SCALE GENOMIC DNA]</scope>
    <source>
        <strain evidence="1">P6</strain>
    </source>
</reference>
<organism evidence="1 2">
    <name type="scientific">Peronosclerospora sorghi</name>
    <dbReference type="NCBI Taxonomy" id="230839"/>
    <lineage>
        <taxon>Eukaryota</taxon>
        <taxon>Sar</taxon>
        <taxon>Stramenopiles</taxon>
        <taxon>Oomycota</taxon>
        <taxon>Peronosporomycetes</taxon>
        <taxon>Peronosporales</taxon>
        <taxon>Peronosporaceae</taxon>
        <taxon>Peronosclerospora</taxon>
    </lineage>
</organism>
<dbReference type="EMBL" id="CM047580">
    <property type="protein sequence ID" value="KAI9921005.1"/>
    <property type="molecule type" value="Genomic_DNA"/>
</dbReference>
<sequence length="156" mass="17348">MPKLSNKQRLLRECEEALLLAALLQSSESESSSSFSRSSYSSFNSTSDDDSFDSKSDSLSDSDSDNLSDSEEFLQDVLCRTCYAKYPEFTNYFHALPPDDFRHVNRVFSESFHQIVNAIQDHPVQNSSRNPQAPVVLQLACTLDRLGHSGNGASIA</sequence>